<gene>
    <name evidence="1" type="ordered locus">Hbor_35970</name>
    <name evidence="2" type="ORF">C499_05975</name>
</gene>
<reference evidence="3" key="1">
    <citation type="journal article" date="2009" name="Stand. Genomic Sci.">
        <title>Complete genome sequence of Halogeometricum borinquense type strain (PR3).</title>
        <authorList>
            <person name="Malfatti S."/>
            <person name="Tindall B.J."/>
            <person name="Schneider S."/>
            <person name="Fahnrich R."/>
            <person name="Lapidus A."/>
            <person name="Labuttii K."/>
            <person name="Copeland A."/>
            <person name="Glavina Del Rio T."/>
            <person name="Nolan M."/>
            <person name="Chen F."/>
            <person name="Lucas S."/>
            <person name="Tice H."/>
            <person name="Cheng J.F."/>
            <person name="Bruce D."/>
            <person name="Goodwin L."/>
            <person name="Pitluck S."/>
            <person name="Anderson I."/>
            <person name="Pati A."/>
            <person name="Ivanova N."/>
            <person name="Mavromatis K."/>
            <person name="Chen A."/>
            <person name="Palaniappan K."/>
            <person name="D'haeseleer P."/>
            <person name="Goker M."/>
            <person name="Bristow J."/>
            <person name="Eisen J.A."/>
            <person name="Markowitz V."/>
            <person name="Hugenholtz P."/>
            <person name="Kyrpides N.C."/>
            <person name="Klenk H.P."/>
            <person name="Chain P."/>
        </authorList>
    </citation>
    <scope>NUCLEOTIDE SEQUENCE [LARGE SCALE GENOMIC DNA]</scope>
    <source>
        <strain evidence="3">ATCC 700274 / DSM 11551 / JCM 10706 / KCTC 4070 / PR3</strain>
        <plasmid evidence="3">pHBOR02</plasmid>
    </source>
</reference>
<dbReference type="HOGENOM" id="CLU_3282736_0_0_2"/>
<evidence type="ECO:0000313" key="4">
    <source>
        <dbReference type="Proteomes" id="UP000011585"/>
    </source>
</evidence>
<keyword evidence="1" id="KW-0614">Plasmid</keyword>
<organism evidence="1 3">
    <name type="scientific">Halogeometricum borinquense (strain ATCC 700274 / DSM 11551 / JCM 10706 / KCTC 4070 / PR3)</name>
    <dbReference type="NCBI Taxonomy" id="469382"/>
    <lineage>
        <taxon>Archaea</taxon>
        <taxon>Methanobacteriati</taxon>
        <taxon>Methanobacteriota</taxon>
        <taxon>Stenosarchaea group</taxon>
        <taxon>Halobacteria</taxon>
        <taxon>Halobacteriales</taxon>
        <taxon>Haloferacaceae</taxon>
        <taxon>Halogeometricum</taxon>
    </lineage>
</organism>
<dbReference type="EMBL" id="AOHT01000017">
    <property type="protein sequence ID" value="ELY29382.1"/>
    <property type="molecule type" value="Genomic_DNA"/>
</dbReference>
<dbReference type="AlphaFoldDB" id="E4NVC6"/>
<evidence type="ECO:0000313" key="2">
    <source>
        <dbReference type="EMBL" id="ELY29382.1"/>
    </source>
</evidence>
<proteinExistence type="predicted"/>
<protein>
    <submittedName>
        <fullName evidence="1">Uncharacterized protein</fullName>
    </submittedName>
</protein>
<reference evidence="1" key="2">
    <citation type="submission" date="2009-08" db="EMBL/GenBank/DDBJ databases">
        <title>The complete plasmid2 of Halogeometricum borinquense DSM 11551.</title>
        <authorList>
            <consortium name="US DOE Joint Genome Institute (JGI-PGF)"/>
            <person name="Lucas S."/>
            <person name="Copeland A."/>
            <person name="Lapidus A."/>
            <person name="Glavina del Rio T."/>
            <person name="Dalin E."/>
            <person name="Tice H."/>
            <person name="Bruce D."/>
            <person name="Goodwin L."/>
            <person name="Pitluck S."/>
            <person name="Kyrpides N."/>
            <person name="Mavromatis K."/>
            <person name="Mikhailova N."/>
            <person name="Anderson I."/>
            <person name="Brettin T."/>
            <person name="Detter J.C."/>
            <person name="Han C."/>
            <person name="Larimer F."/>
            <person name="Land M."/>
            <person name="Hauser L."/>
            <person name="Markowitz V."/>
            <person name="Cheng J.-F."/>
            <person name="Hugenholtz P."/>
            <person name="Woyke T."/>
            <person name="Wu D."/>
            <person name="Tindal B."/>
            <person name="Klenk H.-P."/>
            <person name="Eisen J.A."/>
        </authorList>
    </citation>
    <scope>NUCLEOTIDE SEQUENCE</scope>
    <source>
        <strain evidence="1">PR 3</strain>
        <plasmid evidence="1">pHBOR02</plasmid>
    </source>
</reference>
<keyword evidence="3" id="KW-1185">Reference proteome</keyword>
<dbReference type="EMBL" id="CP001692">
    <property type="protein sequence ID" value="ADQ69115.1"/>
    <property type="molecule type" value="Genomic_DNA"/>
</dbReference>
<evidence type="ECO:0000313" key="3">
    <source>
        <dbReference type="Proteomes" id="UP000006663"/>
    </source>
</evidence>
<dbReference type="Proteomes" id="UP000006663">
    <property type="component" value="Plasmid pHBOR02"/>
</dbReference>
<accession>E4NVC6</accession>
<reference evidence="2 4" key="3">
    <citation type="journal article" date="2014" name="PLoS Genet.">
        <title>Phylogenetically driven sequencing of extremely halophilic archaea reveals strategies for static and dynamic osmo-response.</title>
        <authorList>
            <person name="Becker E.A."/>
            <person name="Seitzer P.M."/>
            <person name="Tritt A."/>
            <person name="Larsen D."/>
            <person name="Krusor M."/>
            <person name="Yao A.I."/>
            <person name="Wu D."/>
            <person name="Madern D."/>
            <person name="Eisen J.A."/>
            <person name="Darling A.E."/>
            <person name="Facciotti M.T."/>
        </authorList>
    </citation>
    <scope>NUCLEOTIDE SEQUENCE [LARGE SCALE GENOMIC DNA]</scope>
    <source>
        <strain evidence="2 4">DSM 11551</strain>
    </source>
</reference>
<geneLocation type="plasmid" evidence="1 3">
    <name>pHBOR02</name>
</geneLocation>
<dbReference type="KEGG" id="hbo:Hbor_35970"/>
<sequence length="40" mass="4594">MEEGVDAHRGAYEQVVAKELRDGDIRVTKRTYDQFNVSIP</sequence>
<name>E4NVC6_HALBP</name>
<dbReference type="Proteomes" id="UP000011585">
    <property type="component" value="Unassembled WGS sequence"/>
</dbReference>
<evidence type="ECO:0000313" key="1">
    <source>
        <dbReference type="EMBL" id="ADQ69115.1"/>
    </source>
</evidence>